<evidence type="ECO:0000256" key="1">
    <source>
        <dbReference type="ARBA" id="ARBA00004604"/>
    </source>
</evidence>
<evidence type="ECO:0000256" key="4">
    <source>
        <dbReference type="ARBA" id="ARBA00024421"/>
    </source>
</evidence>
<comment type="similarity">
    <text evidence="2">Belongs to the UTP25 family.</text>
</comment>
<evidence type="ECO:0000256" key="3">
    <source>
        <dbReference type="ARBA" id="ARBA00023242"/>
    </source>
</evidence>
<dbReference type="GeneID" id="106814410"/>
<dbReference type="PANTHER" id="PTHR12933">
    <property type="entry name" value="ORF PROTEIN-RELATED"/>
    <property type="match status" value="1"/>
</dbReference>
<dbReference type="InterPro" id="IPR053939">
    <property type="entry name" value="UTP25_C"/>
</dbReference>
<feature type="domain" description="UTP25 NTP hydrolase-like" evidence="8">
    <location>
        <begin position="254"/>
        <end position="517"/>
    </location>
</feature>
<dbReference type="Proteomes" id="UP000695022">
    <property type="component" value="Unplaced"/>
</dbReference>
<dbReference type="Pfam" id="PF22916">
    <property type="entry name" value="UTP25_NTPase-like"/>
    <property type="match status" value="1"/>
</dbReference>
<evidence type="ECO:0000313" key="9">
    <source>
        <dbReference type="Proteomes" id="UP000695022"/>
    </source>
</evidence>
<evidence type="ECO:0000259" key="8">
    <source>
        <dbReference type="Pfam" id="PF22916"/>
    </source>
</evidence>
<dbReference type="InterPro" id="IPR027417">
    <property type="entry name" value="P-loop_NTPase"/>
</dbReference>
<feature type="region of interest" description="Disordered" evidence="6">
    <location>
        <begin position="32"/>
        <end position="146"/>
    </location>
</feature>
<dbReference type="RefSeq" id="XP_014674213.1">
    <property type="nucleotide sequence ID" value="XM_014818727.1"/>
</dbReference>
<dbReference type="PANTHER" id="PTHR12933:SF0">
    <property type="entry name" value="U3 SMALL NUCLEOLAR RNA-ASSOCIATED PROTEIN 25 HOMOLOG"/>
    <property type="match status" value="1"/>
</dbReference>
<proteinExistence type="inferred from homology"/>
<dbReference type="InterPro" id="IPR010678">
    <property type="entry name" value="UTP25"/>
</dbReference>
<evidence type="ECO:0000256" key="2">
    <source>
        <dbReference type="ARBA" id="ARBA00009223"/>
    </source>
</evidence>
<evidence type="ECO:0000256" key="6">
    <source>
        <dbReference type="SAM" id="MobiDB-lite"/>
    </source>
</evidence>
<dbReference type="Pfam" id="PF06862">
    <property type="entry name" value="Utp25_C"/>
    <property type="match status" value="1"/>
</dbReference>
<evidence type="ECO:0000256" key="5">
    <source>
        <dbReference type="ARBA" id="ARBA00032325"/>
    </source>
</evidence>
<name>A0ABM1EPU2_PRICU</name>
<gene>
    <name evidence="10" type="primary">LOC106814410</name>
</gene>
<keyword evidence="9" id="KW-1185">Reference proteome</keyword>
<feature type="compositionally biased region" description="Low complexity" evidence="6">
    <location>
        <begin position="74"/>
        <end position="84"/>
    </location>
</feature>
<protein>
    <recommendedName>
        <fullName evidence="4">U3 small nucleolar RNA-associated protein 25 homolog</fullName>
    </recommendedName>
    <alternativeName>
        <fullName evidence="5">UTP25 small subunit processor component</fullName>
    </alternativeName>
</protein>
<keyword evidence="3" id="KW-0539">Nucleus</keyword>
<organism evidence="9 10">
    <name type="scientific">Priapulus caudatus</name>
    <name type="common">Priapulid worm</name>
    <dbReference type="NCBI Taxonomy" id="37621"/>
    <lineage>
        <taxon>Eukaryota</taxon>
        <taxon>Metazoa</taxon>
        <taxon>Ecdysozoa</taxon>
        <taxon>Scalidophora</taxon>
        <taxon>Priapulida</taxon>
        <taxon>Priapulimorpha</taxon>
        <taxon>Priapulimorphida</taxon>
        <taxon>Priapulidae</taxon>
        <taxon>Priapulus</taxon>
    </lineage>
</organism>
<feature type="compositionally biased region" description="Basic and acidic residues" evidence="6">
    <location>
        <begin position="99"/>
        <end position="112"/>
    </location>
</feature>
<reference evidence="10" key="1">
    <citation type="submission" date="2025-08" db="UniProtKB">
        <authorList>
            <consortium name="RefSeq"/>
        </authorList>
    </citation>
    <scope>IDENTIFICATION</scope>
</reference>
<feature type="domain" description="UTP25 C-terminal" evidence="7">
    <location>
        <begin position="528"/>
        <end position="711"/>
    </location>
</feature>
<evidence type="ECO:0000259" key="7">
    <source>
        <dbReference type="Pfam" id="PF06862"/>
    </source>
</evidence>
<sequence>MAWKRKRAPFHNNVKKKRTVDKLEEINKLAQERISKQKQKRKAEALQTSRKETRNKVQDLADSSSSNEEDDVDPLQSLLLLLPKQTDDKEEGELSLRGNNKDDEASEASDHGDESDDGTEAEEQEEEADLNDDHSGDEAANPQGASVSDAYADNFSRHYEVEISEELAGRLGEKENWKQGSLQEWPVLGGLSYRCASEASELPSVYTERDVQKLHVKQVISRNMKATLKSCCGLPDRDELTPLQNELFSVINRYQDLYFPERTIGNGEQVRLMYCMHALNHVLKTRSKVMHHNAKISKRNDVPDEYRDQGLTRPKVLMLVPFRECALRIVNMLSKLLIADGDQAVVTNKKRFQSEYSWEEPEGVKKSRKPEDYEATFAGNIDDCFRIGVGVAKKSLKLYCDFYSSDIIIASPLGLRSLIGSEGDENQDTDFLSSLEVLVVDQADVLLMQNWEHLLHAMRHLHLQPKEGHGVDFSRVRLWSLNGWARLYRQTLIFSGIVAPEISALYTKHCSNYAGKVQVGNPVKLGTICQVTTQIPQMFHRIDAHSFSELADVRFQFFTQKILPQYKDPVMRQTLVFVPSYFDFVRLKNYVRAESLNFCIVSEYTPDKDAWKAKKLFAKGRDSHQLMLFSERYHFFNRYRTHGIKHIVFYELPRFPHFYSEMCNMIRRVTQADNISCSAIYSRYDAQRLAGIVGSGRAGHMINATKSVHMFVTGTDGIL</sequence>
<dbReference type="Gene3D" id="3.40.50.300">
    <property type="entry name" value="P-loop containing nucleotide triphosphate hydrolases"/>
    <property type="match status" value="1"/>
</dbReference>
<feature type="compositionally biased region" description="Acidic residues" evidence="6">
    <location>
        <begin position="113"/>
        <end position="130"/>
    </location>
</feature>
<comment type="subcellular location">
    <subcellularLocation>
        <location evidence="1">Nucleus</location>
        <location evidence="1">Nucleolus</location>
    </subcellularLocation>
</comment>
<accession>A0ABM1EPU2</accession>
<evidence type="ECO:0000313" key="10">
    <source>
        <dbReference type="RefSeq" id="XP_014674213.1"/>
    </source>
</evidence>
<dbReference type="SUPFAM" id="SSF52540">
    <property type="entry name" value="P-loop containing nucleoside triphosphate hydrolases"/>
    <property type="match status" value="1"/>
</dbReference>
<dbReference type="InterPro" id="IPR053940">
    <property type="entry name" value="UTP25_NTPase-like"/>
</dbReference>
<feature type="compositionally biased region" description="Basic and acidic residues" evidence="6">
    <location>
        <begin position="49"/>
        <end position="59"/>
    </location>
</feature>